<keyword evidence="1" id="KW-0812">Transmembrane</keyword>
<reference evidence="2 3" key="1">
    <citation type="journal article" date="2018" name="Science">
        <title>The opium poppy genome and morphinan production.</title>
        <authorList>
            <person name="Guo L."/>
            <person name="Winzer T."/>
            <person name="Yang X."/>
            <person name="Li Y."/>
            <person name="Ning Z."/>
            <person name="He Z."/>
            <person name="Teodor R."/>
            <person name="Lu Y."/>
            <person name="Bowser T.A."/>
            <person name="Graham I.A."/>
            <person name="Ye K."/>
        </authorList>
    </citation>
    <scope>NUCLEOTIDE SEQUENCE [LARGE SCALE GENOMIC DNA]</scope>
    <source>
        <strain evidence="3">cv. HN1</strain>
        <tissue evidence="2">Leaves</tissue>
    </source>
</reference>
<proteinExistence type="predicted"/>
<feature type="transmembrane region" description="Helical" evidence="1">
    <location>
        <begin position="38"/>
        <end position="59"/>
    </location>
</feature>
<evidence type="ECO:0000313" key="2">
    <source>
        <dbReference type="EMBL" id="RZC47486.1"/>
    </source>
</evidence>
<evidence type="ECO:0000256" key="1">
    <source>
        <dbReference type="SAM" id="Phobius"/>
    </source>
</evidence>
<organism evidence="2 3">
    <name type="scientific">Papaver somniferum</name>
    <name type="common">Opium poppy</name>
    <dbReference type="NCBI Taxonomy" id="3469"/>
    <lineage>
        <taxon>Eukaryota</taxon>
        <taxon>Viridiplantae</taxon>
        <taxon>Streptophyta</taxon>
        <taxon>Embryophyta</taxon>
        <taxon>Tracheophyta</taxon>
        <taxon>Spermatophyta</taxon>
        <taxon>Magnoliopsida</taxon>
        <taxon>Ranunculales</taxon>
        <taxon>Papaveraceae</taxon>
        <taxon>Papaveroideae</taxon>
        <taxon>Papaver</taxon>
    </lineage>
</organism>
<keyword evidence="1" id="KW-0472">Membrane</keyword>
<dbReference type="AlphaFoldDB" id="A0A4Y7IHD8"/>
<evidence type="ECO:0000313" key="3">
    <source>
        <dbReference type="Proteomes" id="UP000316621"/>
    </source>
</evidence>
<sequence>MSDLSYKISQRNKDPTITSLYATFIYNLHTLYLVSNQAIKFIFTRTIFLIMFLLIGSNLQRIVPPAPAKDGNELAYIKMKIDTSRKLLRVREYKFSPPTTNRPFRRGPPHTV</sequence>
<protein>
    <submittedName>
        <fullName evidence="2">Uncharacterized protein</fullName>
    </submittedName>
</protein>
<gene>
    <name evidence="2" type="ORF">C5167_040430</name>
</gene>
<keyword evidence="1" id="KW-1133">Transmembrane helix</keyword>
<keyword evidence="3" id="KW-1185">Reference proteome</keyword>
<dbReference type="EMBL" id="CM010715">
    <property type="protein sequence ID" value="RZC47486.1"/>
    <property type="molecule type" value="Genomic_DNA"/>
</dbReference>
<dbReference type="Proteomes" id="UP000316621">
    <property type="component" value="Chromosome 1"/>
</dbReference>
<dbReference type="Gramene" id="RZC47486">
    <property type="protein sequence ID" value="RZC47486"/>
    <property type="gene ID" value="C5167_040430"/>
</dbReference>
<accession>A0A4Y7IHD8</accession>
<name>A0A4Y7IHD8_PAPSO</name>